<feature type="signal peptide" evidence="9">
    <location>
        <begin position="1"/>
        <end position="21"/>
    </location>
</feature>
<evidence type="ECO:0000256" key="1">
    <source>
        <dbReference type="ARBA" id="ARBA00004271"/>
    </source>
</evidence>
<dbReference type="GO" id="GO:0005179">
    <property type="term" value="F:hormone activity"/>
    <property type="evidence" value="ECO:0007669"/>
    <property type="project" value="UniProtKB-KW"/>
</dbReference>
<dbReference type="GO" id="GO:2000280">
    <property type="term" value="P:regulation of root development"/>
    <property type="evidence" value="ECO:0007669"/>
    <property type="project" value="TreeGrafter"/>
</dbReference>
<dbReference type="PANTHER" id="PTHR33348">
    <property type="entry name" value="PRECURSOR OF CEP5"/>
    <property type="match status" value="1"/>
</dbReference>
<dbReference type="GO" id="GO:1902025">
    <property type="term" value="P:nitrate import"/>
    <property type="evidence" value="ECO:0007669"/>
    <property type="project" value="TreeGrafter"/>
</dbReference>
<dbReference type="PANTHER" id="PTHR33348:SF40">
    <property type="entry name" value="PRECURSOR OF CEP3"/>
    <property type="match status" value="1"/>
</dbReference>
<dbReference type="EMBL" id="PKPP01004102">
    <property type="protein sequence ID" value="PWA66101.1"/>
    <property type="molecule type" value="Genomic_DNA"/>
</dbReference>
<evidence type="ECO:0000256" key="4">
    <source>
        <dbReference type="ARBA" id="ARBA00022525"/>
    </source>
</evidence>
<comment type="similarity">
    <text evidence="2">Belongs to the C-terminally encoded plant signaling peptide (CEP) family.</text>
</comment>
<comment type="caution">
    <text evidence="10">The sequence shown here is derived from an EMBL/GenBank/DDBJ whole genome shotgun (WGS) entry which is preliminary data.</text>
</comment>
<sequence>MALSKLTVAILILTLTIVFESQYIEGRHLKQRTVQKNTSGEVKSRHGATYSHEALLTKPMAQLPLTQLQPPPPPHGTEDFRPTAPGNSPGVGHTIQN</sequence>
<accession>A0A2U1MXV8</accession>
<reference evidence="10 11" key="1">
    <citation type="journal article" date="2018" name="Mol. Plant">
        <title>The genome of Artemisia annua provides insight into the evolution of Asteraceae family and artemisinin biosynthesis.</title>
        <authorList>
            <person name="Shen Q."/>
            <person name="Zhang L."/>
            <person name="Liao Z."/>
            <person name="Wang S."/>
            <person name="Yan T."/>
            <person name="Shi P."/>
            <person name="Liu M."/>
            <person name="Fu X."/>
            <person name="Pan Q."/>
            <person name="Wang Y."/>
            <person name="Lv Z."/>
            <person name="Lu X."/>
            <person name="Zhang F."/>
            <person name="Jiang W."/>
            <person name="Ma Y."/>
            <person name="Chen M."/>
            <person name="Hao X."/>
            <person name="Li L."/>
            <person name="Tang Y."/>
            <person name="Lv G."/>
            <person name="Zhou Y."/>
            <person name="Sun X."/>
            <person name="Brodelius P.E."/>
            <person name="Rose J.K.C."/>
            <person name="Tang K."/>
        </authorList>
    </citation>
    <scope>NUCLEOTIDE SEQUENCE [LARGE SCALE GENOMIC DNA]</scope>
    <source>
        <strain evidence="11">cv. Huhao1</strain>
        <tissue evidence="10">Leaf</tissue>
    </source>
</reference>
<feature type="region of interest" description="Disordered" evidence="8">
    <location>
        <begin position="64"/>
        <end position="97"/>
    </location>
</feature>
<protein>
    <submittedName>
        <fullName evidence="10">Uncharacterized protein</fullName>
    </submittedName>
</protein>
<dbReference type="InterPro" id="IPR033250">
    <property type="entry name" value="CEP"/>
</dbReference>
<comment type="subcellular location">
    <subcellularLocation>
        <location evidence="1">Secreted</location>
        <location evidence="1">Extracellular space</location>
        <location evidence="1">Apoplast</location>
    </subcellularLocation>
</comment>
<name>A0A2U1MXV8_ARTAN</name>
<evidence type="ECO:0000256" key="5">
    <source>
        <dbReference type="ARBA" id="ARBA00022702"/>
    </source>
</evidence>
<organism evidence="10 11">
    <name type="scientific">Artemisia annua</name>
    <name type="common">Sweet wormwood</name>
    <dbReference type="NCBI Taxonomy" id="35608"/>
    <lineage>
        <taxon>Eukaryota</taxon>
        <taxon>Viridiplantae</taxon>
        <taxon>Streptophyta</taxon>
        <taxon>Embryophyta</taxon>
        <taxon>Tracheophyta</taxon>
        <taxon>Spermatophyta</taxon>
        <taxon>Magnoliopsida</taxon>
        <taxon>eudicotyledons</taxon>
        <taxon>Gunneridae</taxon>
        <taxon>Pentapetalae</taxon>
        <taxon>asterids</taxon>
        <taxon>campanulids</taxon>
        <taxon>Asterales</taxon>
        <taxon>Asteraceae</taxon>
        <taxon>Asteroideae</taxon>
        <taxon>Anthemideae</taxon>
        <taxon>Artemisiinae</taxon>
        <taxon>Artemisia</taxon>
    </lineage>
</organism>
<keyword evidence="3" id="KW-0052">Apoplast</keyword>
<dbReference type="GO" id="GO:0048364">
    <property type="term" value="P:root development"/>
    <property type="evidence" value="ECO:0007669"/>
    <property type="project" value="InterPro"/>
</dbReference>
<evidence type="ECO:0000313" key="10">
    <source>
        <dbReference type="EMBL" id="PWA66101.1"/>
    </source>
</evidence>
<dbReference type="AlphaFoldDB" id="A0A2U1MXV8"/>
<keyword evidence="7" id="KW-0379">Hydroxylation</keyword>
<keyword evidence="11" id="KW-1185">Reference proteome</keyword>
<dbReference type="GO" id="GO:0006995">
    <property type="term" value="P:cellular response to nitrogen starvation"/>
    <property type="evidence" value="ECO:0007669"/>
    <property type="project" value="UniProtKB-ARBA"/>
</dbReference>
<feature type="chain" id="PRO_5015731971" evidence="9">
    <location>
        <begin position="22"/>
        <end position="97"/>
    </location>
</feature>
<evidence type="ECO:0000256" key="2">
    <source>
        <dbReference type="ARBA" id="ARBA00008963"/>
    </source>
</evidence>
<keyword evidence="4" id="KW-0964">Secreted</keyword>
<dbReference type="GO" id="GO:0048046">
    <property type="term" value="C:apoplast"/>
    <property type="evidence" value="ECO:0007669"/>
    <property type="project" value="UniProtKB-SubCell"/>
</dbReference>
<dbReference type="GO" id="GO:1901371">
    <property type="term" value="P:regulation of leaf morphogenesis"/>
    <property type="evidence" value="ECO:0007669"/>
    <property type="project" value="TreeGrafter"/>
</dbReference>
<gene>
    <name evidence="10" type="ORF">CTI12_AA329210</name>
</gene>
<evidence type="ECO:0000256" key="7">
    <source>
        <dbReference type="ARBA" id="ARBA00023278"/>
    </source>
</evidence>
<dbReference type="OrthoDB" id="1414493at2759"/>
<keyword evidence="6 9" id="KW-0732">Signal</keyword>
<evidence type="ECO:0000256" key="3">
    <source>
        <dbReference type="ARBA" id="ARBA00022523"/>
    </source>
</evidence>
<evidence type="ECO:0000256" key="9">
    <source>
        <dbReference type="SAM" id="SignalP"/>
    </source>
</evidence>
<proteinExistence type="inferred from homology"/>
<evidence type="ECO:0000313" key="11">
    <source>
        <dbReference type="Proteomes" id="UP000245207"/>
    </source>
</evidence>
<dbReference type="Proteomes" id="UP000245207">
    <property type="component" value="Unassembled WGS sequence"/>
</dbReference>
<keyword evidence="5" id="KW-0372">Hormone</keyword>
<evidence type="ECO:0000256" key="8">
    <source>
        <dbReference type="SAM" id="MobiDB-lite"/>
    </source>
</evidence>
<evidence type="ECO:0000256" key="6">
    <source>
        <dbReference type="ARBA" id="ARBA00022729"/>
    </source>
</evidence>